<keyword evidence="2" id="KW-0472">Membrane</keyword>
<reference evidence="3" key="1">
    <citation type="submission" date="2021-05" db="EMBL/GenBank/DDBJ databases">
        <authorList>
            <person name="Stam R."/>
        </authorList>
    </citation>
    <scope>NUCLEOTIDE SEQUENCE</scope>
    <source>
        <strain evidence="3">CS162</strain>
    </source>
</reference>
<evidence type="ECO:0000256" key="2">
    <source>
        <dbReference type="SAM" id="Phobius"/>
    </source>
</evidence>
<dbReference type="PANTHER" id="PTHR47784">
    <property type="entry name" value="STEROL UPTAKE CONTROL PROTEIN 2"/>
    <property type="match status" value="1"/>
</dbReference>
<feature type="compositionally biased region" description="Polar residues" evidence="1">
    <location>
        <begin position="463"/>
        <end position="474"/>
    </location>
</feature>
<dbReference type="EMBL" id="CAJRGZ010000025">
    <property type="protein sequence ID" value="CAG5181012.1"/>
    <property type="molecule type" value="Genomic_DNA"/>
</dbReference>
<feature type="region of interest" description="Disordered" evidence="1">
    <location>
        <begin position="439"/>
        <end position="479"/>
    </location>
</feature>
<dbReference type="GO" id="GO:0001228">
    <property type="term" value="F:DNA-binding transcription activator activity, RNA polymerase II-specific"/>
    <property type="evidence" value="ECO:0007669"/>
    <property type="project" value="TreeGrafter"/>
</dbReference>
<comment type="caution">
    <text evidence="3">The sequence shown here is derived from an EMBL/GenBank/DDBJ whole genome shotgun (WGS) entry which is preliminary data.</text>
</comment>
<protein>
    <submittedName>
        <fullName evidence="3">Uncharacterized protein</fullName>
    </submittedName>
</protein>
<dbReference type="PANTHER" id="PTHR47784:SF5">
    <property type="entry name" value="STEROL UPTAKE CONTROL PROTEIN 2"/>
    <property type="match status" value="1"/>
</dbReference>
<feature type="compositionally biased region" description="Polar residues" evidence="1">
    <location>
        <begin position="439"/>
        <end position="455"/>
    </location>
</feature>
<evidence type="ECO:0000313" key="3">
    <source>
        <dbReference type="EMBL" id="CAG5181012.1"/>
    </source>
</evidence>
<feature type="transmembrane region" description="Helical" evidence="2">
    <location>
        <begin position="373"/>
        <end position="393"/>
    </location>
</feature>
<dbReference type="GeneID" id="67021782"/>
<evidence type="ECO:0000256" key="1">
    <source>
        <dbReference type="SAM" id="MobiDB-lite"/>
    </source>
</evidence>
<dbReference type="InterPro" id="IPR053157">
    <property type="entry name" value="Sterol_Uptake_Regulator"/>
</dbReference>
<organism evidence="3 4">
    <name type="scientific">Alternaria atra</name>
    <dbReference type="NCBI Taxonomy" id="119953"/>
    <lineage>
        <taxon>Eukaryota</taxon>
        <taxon>Fungi</taxon>
        <taxon>Dikarya</taxon>
        <taxon>Ascomycota</taxon>
        <taxon>Pezizomycotina</taxon>
        <taxon>Dothideomycetes</taxon>
        <taxon>Pleosporomycetidae</taxon>
        <taxon>Pleosporales</taxon>
        <taxon>Pleosporineae</taxon>
        <taxon>Pleosporaceae</taxon>
        <taxon>Alternaria</taxon>
        <taxon>Alternaria sect. Ulocladioides</taxon>
    </lineage>
</organism>
<dbReference type="Proteomes" id="UP000676310">
    <property type="component" value="Unassembled WGS sequence"/>
</dbReference>
<gene>
    <name evidence="3" type="ORF">ALTATR162_LOCUS9549</name>
</gene>
<dbReference type="AlphaFoldDB" id="A0A8J2I7W9"/>
<proteinExistence type="predicted"/>
<keyword evidence="2" id="KW-1133">Transmembrane helix</keyword>
<keyword evidence="2" id="KW-0812">Transmembrane</keyword>
<accession>A0A8J2I7W9</accession>
<dbReference type="RefSeq" id="XP_043173118.1">
    <property type="nucleotide sequence ID" value="XM_043317183.1"/>
</dbReference>
<sequence length="506" mass="57618">MLRRKSKERPFTIFKATEPRKPWEMNRIDAGQRDLNCCVDGSSGTRLSKPQIVHILVHRSEKAWASCIRVCHDPAIERYLRLFDIVNACCSCELLAQPVDRARSQGRVDYFGGRFLRFASTLWLRDLELLHHWTTEAFDGLSQRPDIRNMWRVEAPKEANAHDYFMHEILAFAALHKAYQQPLDQRQPYYACGIHHQDLAIRGVRERLHNVTNDDAPAIVATSTLLTLSVFASTGFEAQNAPTAAAIDSIDSIMNAFHLMQGMGQVLALAQAAVRESFIGPMLRDPSELTASQPMLQELKDHLPGLIAFIEGKPDLSEARRNLYLATIAYFEPALQMSLPPRVDNRELRFLFFWPLHLDPEFMESLRQRRSGAMAILMYFATVLLAAEPRYWFMEGWGHRVMKACHKVLDQSWMPAVQWPLSFLDQVQSWDLFANLTRQGQSSRPSTETSYTPRQPTVIPQRETPSIGSSSTSYGEVPQPFSLQLQGTKYALRMGSAVDEPVPEDD</sequence>
<evidence type="ECO:0000313" key="4">
    <source>
        <dbReference type="Proteomes" id="UP000676310"/>
    </source>
</evidence>
<name>A0A8J2I7W9_9PLEO</name>
<dbReference type="OrthoDB" id="3546279at2759"/>
<keyword evidence="4" id="KW-1185">Reference proteome</keyword>